<dbReference type="GO" id="GO:0020037">
    <property type="term" value="F:heme binding"/>
    <property type="evidence" value="ECO:0007669"/>
    <property type="project" value="InterPro"/>
</dbReference>
<dbReference type="GO" id="GO:0016705">
    <property type="term" value="F:oxidoreductase activity, acting on paired donors, with incorporation or reduction of molecular oxygen"/>
    <property type="evidence" value="ECO:0007669"/>
    <property type="project" value="InterPro"/>
</dbReference>
<dbReference type="AlphaFoldDB" id="A0A0C2WIL3"/>
<dbReference type="PROSITE" id="PS00086">
    <property type="entry name" value="CYTOCHROME_P450"/>
    <property type="match status" value="1"/>
</dbReference>
<dbReference type="GO" id="GO:0004497">
    <property type="term" value="F:monooxygenase activity"/>
    <property type="evidence" value="ECO:0007669"/>
    <property type="project" value="UniProtKB-KW"/>
</dbReference>
<evidence type="ECO:0000256" key="6">
    <source>
        <dbReference type="PIRSR" id="PIRSR602403-1"/>
    </source>
</evidence>
<dbReference type="STRING" id="946122.A0A0C2WIL3"/>
<organism evidence="8 9">
    <name type="scientific">Amanita muscaria (strain Koide BX008)</name>
    <dbReference type="NCBI Taxonomy" id="946122"/>
    <lineage>
        <taxon>Eukaryota</taxon>
        <taxon>Fungi</taxon>
        <taxon>Dikarya</taxon>
        <taxon>Basidiomycota</taxon>
        <taxon>Agaricomycotina</taxon>
        <taxon>Agaricomycetes</taxon>
        <taxon>Agaricomycetidae</taxon>
        <taxon>Agaricales</taxon>
        <taxon>Pluteineae</taxon>
        <taxon>Amanitaceae</taxon>
        <taxon>Amanita</taxon>
    </lineage>
</organism>
<keyword evidence="6 7" id="KW-0349">Heme</keyword>
<evidence type="ECO:0000256" key="4">
    <source>
        <dbReference type="ARBA" id="ARBA00023002"/>
    </source>
</evidence>
<reference evidence="8 9" key="1">
    <citation type="submission" date="2014-04" db="EMBL/GenBank/DDBJ databases">
        <title>Evolutionary Origins and Diversification of the Mycorrhizal Mutualists.</title>
        <authorList>
            <consortium name="DOE Joint Genome Institute"/>
            <consortium name="Mycorrhizal Genomics Consortium"/>
            <person name="Kohler A."/>
            <person name="Kuo A."/>
            <person name="Nagy L.G."/>
            <person name="Floudas D."/>
            <person name="Copeland A."/>
            <person name="Barry K.W."/>
            <person name="Cichocki N."/>
            <person name="Veneault-Fourrey C."/>
            <person name="LaButti K."/>
            <person name="Lindquist E.A."/>
            <person name="Lipzen A."/>
            <person name="Lundell T."/>
            <person name="Morin E."/>
            <person name="Murat C."/>
            <person name="Riley R."/>
            <person name="Ohm R."/>
            <person name="Sun H."/>
            <person name="Tunlid A."/>
            <person name="Henrissat B."/>
            <person name="Grigoriev I.V."/>
            <person name="Hibbett D.S."/>
            <person name="Martin F."/>
        </authorList>
    </citation>
    <scope>NUCLEOTIDE SEQUENCE [LARGE SCALE GENOMIC DNA]</scope>
    <source>
        <strain evidence="8 9">Koide BX008</strain>
    </source>
</reference>
<evidence type="ECO:0000256" key="5">
    <source>
        <dbReference type="ARBA" id="ARBA00023004"/>
    </source>
</evidence>
<dbReference type="InParanoid" id="A0A0C2WIL3"/>
<dbReference type="InterPro" id="IPR002403">
    <property type="entry name" value="Cyt_P450_E_grp-IV"/>
</dbReference>
<comment type="similarity">
    <text evidence="2 7">Belongs to the cytochrome P450 family.</text>
</comment>
<dbReference type="GO" id="GO:0005506">
    <property type="term" value="F:iron ion binding"/>
    <property type="evidence" value="ECO:0007669"/>
    <property type="project" value="InterPro"/>
</dbReference>
<evidence type="ECO:0008006" key="10">
    <source>
        <dbReference type="Google" id="ProtNLM"/>
    </source>
</evidence>
<keyword evidence="9" id="KW-1185">Reference proteome</keyword>
<dbReference type="Proteomes" id="UP000054549">
    <property type="component" value="Unassembled WGS sequence"/>
</dbReference>
<comment type="cofactor">
    <cofactor evidence="1 6">
        <name>heme</name>
        <dbReference type="ChEBI" id="CHEBI:30413"/>
    </cofactor>
</comment>
<dbReference type="Pfam" id="PF00067">
    <property type="entry name" value="p450"/>
    <property type="match status" value="1"/>
</dbReference>
<keyword evidence="3 6" id="KW-0479">Metal-binding</keyword>
<keyword evidence="7" id="KW-0503">Monooxygenase</keyword>
<name>A0A0C2WIL3_AMAMK</name>
<evidence type="ECO:0000313" key="8">
    <source>
        <dbReference type="EMBL" id="KIL61367.1"/>
    </source>
</evidence>
<dbReference type="PANTHER" id="PTHR46206">
    <property type="entry name" value="CYTOCHROME P450"/>
    <property type="match status" value="1"/>
</dbReference>
<dbReference type="InterPro" id="IPR001128">
    <property type="entry name" value="Cyt_P450"/>
</dbReference>
<dbReference type="SUPFAM" id="SSF48264">
    <property type="entry name" value="Cytochrome P450"/>
    <property type="match status" value="1"/>
</dbReference>
<evidence type="ECO:0000256" key="2">
    <source>
        <dbReference type="ARBA" id="ARBA00010617"/>
    </source>
</evidence>
<keyword evidence="4 7" id="KW-0560">Oxidoreductase</keyword>
<dbReference type="PRINTS" id="PR00465">
    <property type="entry name" value="EP450IV"/>
</dbReference>
<evidence type="ECO:0000256" key="3">
    <source>
        <dbReference type="ARBA" id="ARBA00022723"/>
    </source>
</evidence>
<sequence length="84" mass="9383">MENKHQVISLDLNYILFGHGRHACPGRFFAANELKVMLAHVLLNYDVQVASGGGRPANRVFGQKTMPDPTAQVMFRKRVKSEAT</sequence>
<dbReference type="InterPro" id="IPR017972">
    <property type="entry name" value="Cyt_P450_CS"/>
</dbReference>
<evidence type="ECO:0000256" key="1">
    <source>
        <dbReference type="ARBA" id="ARBA00001971"/>
    </source>
</evidence>
<keyword evidence="5 6" id="KW-0408">Iron</keyword>
<evidence type="ECO:0000313" key="9">
    <source>
        <dbReference type="Proteomes" id="UP000054549"/>
    </source>
</evidence>
<dbReference type="OrthoDB" id="3265591at2759"/>
<protein>
    <recommendedName>
        <fullName evidence="10">Cytochrome P450</fullName>
    </recommendedName>
</protein>
<accession>A0A0C2WIL3</accession>
<dbReference type="EMBL" id="KN818285">
    <property type="protein sequence ID" value="KIL61367.1"/>
    <property type="molecule type" value="Genomic_DNA"/>
</dbReference>
<dbReference type="HOGENOM" id="CLU_022195_6_1_1"/>
<dbReference type="Gene3D" id="1.10.630.10">
    <property type="entry name" value="Cytochrome P450"/>
    <property type="match status" value="1"/>
</dbReference>
<dbReference type="InterPro" id="IPR036396">
    <property type="entry name" value="Cyt_P450_sf"/>
</dbReference>
<feature type="binding site" description="axial binding residue" evidence="6">
    <location>
        <position position="24"/>
    </location>
    <ligand>
        <name>heme</name>
        <dbReference type="ChEBI" id="CHEBI:30413"/>
    </ligand>
    <ligandPart>
        <name>Fe</name>
        <dbReference type="ChEBI" id="CHEBI:18248"/>
    </ligandPart>
</feature>
<proteinExistence type="inferred from homology"/>
<gene>
    <name evidence="8" type="ORF">M378DRAFT_82564</name>
</gene>
<evidence type="ECO:0000256" key="7">
    <source>
        <dbReference type="RuleBase" id="RU000461"/>
    </source>
</evidence>